<proteinExistence type="predicted"/>
<dbReference type="GO" id="GO:0003824">
    <property type="term" value="F:catalytic activity"/>
    <property type="evidence" value="ECO:0007669"/>
    <property type="project" value="InterPro"/>
</dbReference>
<evidence type="ECO:0000313" key="1">
    <source>
        <dbReference type="EMBL" id="SDX46476.1"/>
    </source>
</evidence>
<gene>
    <name evidence="1" type="ORF">SAMN05216287_3004</name>
</gene>
<dbReference type="InterPro" id="IPR011257">
    <property type="entry name" value="DNA_glycosylase"/>
</dbReference>
<dbReference type="Proteomes" id="UP000243778">
    <property type="component" value="Unassembled WGS sequence"/>
</dbReference>
<evidence type="ECO:0000313" key="2">
    <source>
        <dbReference type="Proteomes" id="UP000243778"/>
    </source>
</evidence>
<dbReference type="GO" id="GO:0006281">
    <property type="term" value="P:DNA repair"/>
    <property type="evidence" value="ECO:0007669"/>
    <property type="project" value="InterPro"/>
</dbReference>
<dbReference type="STRING" id="1007099.SAMN05216287_3004"/>
<accession>A0A1H3BX80</accession>
<reference evidence="2" key="1">
    <citation type="submission" date="2016-10" db="EMBL/GenBank/DDBJ databases">
        <authorList>
            <person name="Varghese N."/>
            <person name="Submissions S."/>
        </authorList>
    </citation>
    <scope>NUCLEOTIDE SEQUENCE [LARGE SCALE GENOMIC DNA]</scope>
    <source>
        <strain evidence="2">NRRL B-59562</strain>
    </source>
</reference>
<dbReference type="AlphaFoldDB" id="A0A1H3BX80"/>
<sequence>MAAQIGARQLNIDLVHGDEAALFRWLIASFLFGKRIQGEIAAQAYRVIVDRHGLDTPRKLCACSQRQLVRMLGEARYVRYDESTAARLLKLGRKLMDEYDGAVGAIQARSEDRAAFEKRLAQFEGVGPKTVEIFMREAASVWY</sequence>
<dbReference type="SUPFAM" id="SSF48150">
    <property type="entry name" value="DNA-glycosylase"/>
    <property type="match status" value="1"/>
</dbReference>
<dbReference type="RefSeq" id="WP_090229786.1">
    <property type="nucleotide sequence ID" value="NZ_FNNU01000004.1"/>
</dbReference>
<name>A0A1H3BX80_9PSED</name>
<protein>
    <recommendedName>
        <fullName evidence="3">DNA methylase</fullName>
    </recommendedName>
</protein>
<dbReference type="OrthoDB" id="3078554at2"/>
<keyword evidence="2" id="KW-1185">Reference proteome</keyword>
<dbReference type="Gene3D" id="1.10.340.30">
    <property type="entry name" value="Hypothetical protein, domain 2"/>
    <property type="match status" value="1"/>
</dbReference>
<organism evidence="1 2">
    <name type="scientific">Pseudomonas kuykendallii</name>
    <dbReference type="NCBI Taxonomy" id="1007099"/>
    <lineage>
        <taxon>Bacteria</taxon>
        <taxon>Pseudomonadati</taxon>
        <taxon>Pseudomonadota</taxon>
        <taxon>Gammaproteobacteria</taxon>
        <taxon>Pseudomonadales</taxon>
        <taxon>Pseudomonadaceae</taxon>
        <taxon>Pseudomonas</taxon>
    </lineage>
</organism>
<evidence type="ECO:0008006" key="3">
    <source>
        <dbReference type="Google" id="ProtNLM"/>
    </source>
</evidence>
<dbReference type="EMBL" id="FNNU01000004">
    <property type="protein sequence ID" value="SDX46476.1"/>
    <property type="molecule type" value="Genomic_DNA"/>
</dbReference>